<evidence type="ECO:0000313" key="3">
    <source>
        <dbReference type="Proteomes" id="UP001595755"/>
    </source>
</evidence>
<evidence type="ECO:0000259" key="1">
    <source>
        <dbReference type="Pfam" id="PF00903"/>
    </source>
</evidence>
<dbReference type="SUPFAM" id="SSF54593">
    <property type="entry name" value="Glyoxalase/Bleomycin resistance protein/Dihydroxybiphenyl dioxygenase"/>
    <property type="match status" value="1"/>
</dbReference>
<organism evidence="2 3">
    <name type="scientific">Cohnella boryungensis</name>
    <dbReference type="NCBI Taxonomy" id="768479"/>
    <lineage>
        <taxon>Bacteria</taxon>
        <taxon>Bacillati</taxon>
        <taxon>Bacillota</taxon>
        <taxon>Bacilli</taxon>
        <taxon>Bacillales</taxon>
        <taxon>Paenibacillaceae</taxon>
        <taxon>Cohnella</taxon>
    </lineage>
</organism>
<comment type="caution">
    <text evidence="2">The sequence shown here is derived from an EMBL/GenBank/DDBJ whole genome shotgun (WGS) entry which is preliminary data.</text>
</comment>
<dbReference type="Pfam" id="PF00903">
    <property type="entry name" value="Glyoxalase"/>
    <property type="match status" value="1"/>
</dbReference>
<dbReference type="Gene3D" id="3.10.180.10">
    <property type="entry name" value="2,3-Dihydroxybiphenyl 1,2-Dioxygenase, domain 1"/>
    <property type="match status" value="1"/>
</dbReference>
<reference evidence="3" key="1">
    <citation type="journal article" date="2019" name="Int. J. Syst. Evol. Microbiol.">
        <title>The Global Catalogue of Microorganisms (GCM) 10K type strain sequencing project: providing services to taxonomists for standard genome sequencing and annotation.</title>
        <authorList>
            <consortium name="The Broad Institute Genomics Platform"/>
            <consortium name="The Broad Institute Genome Sequencing Center for Infectious Disease"/>
            <person name="Wu L."/>
            <person name="Ma J."/>
        </authorList>
    </citation>
    <scope>NUCLEOTIDE SEQUENCE [LARGE SCALE GENOMIC DNA]</scope>
    <source>
        <strain evidence="3">CGMCC 4.1641</strain>
    </source>
</reference>
<feature type="domain" description="Glyoxalase/fosfomycin resistance/dioxygenase" evidence="1">
    <location>
        <begin position="8"/>
        <end position="127"/>
    </location>
</feature>
<dbReference type="InterPro" id="IPR004360">
    <property type="entry name" value="Glyas_Fos-R_dOase_dom"/>
</dbReference>
<dbReference type="PANTHER" id="PTHR33990:SF1">
    <property type="entry name" value="PROTEIN YJDN"/>
    <property type="match status" value="1"/>
</dbReference>
<dbReference type="EMBL" id="JBHSED010000014">
    <property type="protein sequence ID" value="MFC4303725.1"/>
    <property type="molecule type" value="Genomic_DNA"/>
</dbReference>
<keyword evidence="3" id="KW-1185">Reference proteome</keyword>
<protein>
    <submittedName>
        <fullName evidence="2">VOC family protein</fullName>
    </submittedName>
</protein>
<dbReference type="CDD" id="cd06588">
    <property type="entry name" value="PhnB_like"/>
    <property type="match status" value="1"/>
</dbReference>
<dbReference type="InterPro" id="IPR029068">
    <property type="entry name" value="Glyas_Bleomycin-R_OHBP_Dase"/>
</dbReference>
<name>A0ABV8S9A0_9BACL</name>
<gene>
    <name evidence="2" type="ORF">ACFO1S_09670</name>
</gene>
<sequence>MATLTPYIFSQNAREQAAFYVECLGGEIGNVGTFGDLPNTPEHMKDRVLHLELKAAGVPIFMCDAEAEDTVIGKGLTLSLTFPTEDEVYAAFDKLAEGGKVTQPVRKEFWGALFGQLTDKFGIQWMITSEAPPQP</sequence>
<dbReference type="PANTHER" id="PTHR33990">
    <property type="entry name" value="PROTEIN YJDN-RELATED"/>
    <property type="match status" value="1"/>
</dbReference>
<accession>A0ABV8S9A0</accession>
<dbReference type="RefSeq" id="WP_204605030.1">
    <property type="nucleotide sequence ID" value="NZ_JBHSED010000014.1"/>
</dbReference>
<dbReference type="InterPro" id="IPR028973">
    <property type="entry name" value="PhnB-like"/>
</dbReference>
<evidence type="ECO:0000313" key="2">
    <source>
        <dbReference type="EMBL" id="MFC4303725.1"/>
    </source>
</evidence>
<dbReference type="Proteomes" id="UP001595755">
    <property type="component" value="Unassembled WGS sequence"/>
</dbReference>
<proteinExistence type="predicted"/>